<gene>
    <name evidence="3" type="ORF">HNP82_001058</name>
</gene>
<dbReference type="Gene3D" id="3.20.20.140">
    <property type="entry name" value="Metal-dependent hydrolases"/>
    <property type="match status" value="1"/>
</dbReference>
<dbReference type="GO" id="GO:0016787">
    <property type="term" value="F:hydrolase activity"/>
    <property type="evidence" value="ECO:0007669"/>
    <property type="project" value="InterPro"/>
</dbReference>
<evidence type="ECO:0000259" key="2">
    <source>
        <dbReference type="Pfam" id="PF04909"/>
    </source>
</evidence>
<feature type="domain" description="Amidohydrolase-related" evidence="2">
    <location>
        <begin position="51"/>
        <end position="330"/>
    </location>
</feature>
<evidence type="ECO:0000256" key="1">
    <source>
        <dbReference type="ARBA" id="ARBA00023239"/>
    </source>
</evidence>
<protein>
    <submittedName>
        <fullName evidence="3">2,3-dihydroxybenzoate decarboxylase</fullName>
        <ecNumber evidence="3">4.1.1.46</ecNumber>
    </submittedName>
</protein>
<dbReference type="GO" id="GO:0005829">
    <property type="term" value="C:cytosol"/>
    <property type="evidence" value="ECO:0007669"/>
    <property type="project" value="TreeGrafter"/>
</dbReference>
<proteinExistence type="predicted"/>
<dbReference type="SUPFAM" id="SSF51556">
    <property type="entry name" value="Metallo-dependent hydrolases"/>
    <property type="match status" value="1"/>
</dbReference>
<dbReference type="GO" id="GO:0050150">
    <property type="term" value="F:o-pyrocatechuate decarboxylase activity"/>
    <property type="evidence" value="ECO:0007669"/>
    <property type="project" value="UniProtKB-EC"/>
</dbReference>
<dbReference type="GO" id="GO:0019748">
    <property type="term" value="P:secondary metabolic process"/>
    <property type="evidence" value="ECO:0007669"/>
    <property type="project" value="TreeGrafter"/>
</dbReference>
<keyword evidence="4" id="KW-1185">Reference proteome</keyword>
<dbReference type="RefSeq" id="WP_183772241.1">
    <property type="nucleotide sequence ID" value="NZ_JACHFW010000003.1"/>
</dbReference>
<dbReference type="Proteomes" id="UP000543642">
    <property type="component" value="Unassembled WGS sequence"/>
</dbReference>
<organism evidence="3 4">
    <name type="scientific">Catenibacillus scindens</name>
    <dbReference type="NCBI Taxonomy" id="673271"/>
    <lineage>
        <taxon>Bacteria</taxon>
        <taxon>Bacillati</taxon>
        <taxon>Bacillota</taxon>
        <taxon>Clostridia</taxon>
        <taxon>Lachnospirales</taxon>
        <taxon>Lachnospiraceae</taxon>
        <taxon>Catenibacillus</taxon>
    </lineage>
</organism>
<sequence length="330" mass="38110">MKKIAIEEHVENETFRLFDREATDENTFPATADEKRAQYLKDLFDMPVDEHRLPTMERFNIDIQIVSPNTHAVQYLHDAGRAVEMAAQVNDMMEDFVNQSPTHFRAMALLPMQKPEAAEKELRRCVEEKHFVGAFVQGQTGVGEYPYYDDPAYDVLWETMEALDVPLYIHPRNPEADQVRAFKGCSALLGNTWNWSFVIGTILLRMVFNGVFERHPNLKIILGHMGETIPYCLKRLDEGYECRRLWEQGIITRPPSEYLKKNLYIATSGGYRPETMACAIEALGIDKILFGTDYPHFPTETAIRQLEACRFNKAELEAICYKNAERLFKL</sequence>
<dbReference type="InterPro" id="IPR032466">
    <property type="entry name" value="Metal_Hydrolase"/>
</dbReference>
<dbReference type="InterPro" id="IPR032465">
    <property type="entry name" value="ACMSD"/>
</dbReference>
<dbReference type="Pfam" id="PF04909">
    <property type="entry name" value="Amidohydro_2"/>
    <property type="match status" value="1"/>
</dbReference>
<name>A0A7W8H926_9FIRM</name>
<evidence type="ECO:0000313" key="4">
    <source>
        <dbReference type="Proteomes" id="UP000543642"/>
    </source>
</evidence>
<reference evidence="3 4" key="1">
    <citation type="submission" date="2020-08" db="EMBL/GenBank/DDBJ databases">
        <title>Genomic Encyclopedia of Type Strains, Phase IV (KMG-IV): sequencing the most valuable type-strain genomes for metagenomic binning, comparative biology and taxonomic classification.</title>
        <authorList>
            <person name="Goeker M."/>
        </authorList>
    </citation>
    <scope>NUCLEOTIDE SEQUENCE [LARGE SCALE GENOMIC DNA]</scope>
    <source>
        <strain evidence="3 4">DSM 106146</strain>
    </source>
</reference>
<dbReference type="EMBL" id="JACHFW010000003">
    <property type="protein sequence ID" value="MBB5263953.1"/>
    <property type="molecule type" value="Genomic_DNA"/>
</dbReference>
<dbReference type="InterPro" id="IPR006680">
    <property type="entry name" value="Amidohydro-rel"/>
</dbReference>
<keyword evidence="1 3" id="KW-0456">Lyase</keyword>
<dbReference type="PANTHER" id="PTHR21240:SF30">
    <property type="entry name" value="AMIDOHYDROLASE-RELATED DOMAIN-CONTAINING PROTEIN-RELATED"/>
    <property type="match status" value="1"/>
</dbReference>
<accession>A0A7W8H926</accession>
<comment type="caution">
    <text evidence="3">The sequence shown here is derived from an EMBL/GenBank/DDBJ whole genome shotgun (WGS) entry which is preliminary data.</text>
</comment>
<dbReference type="AlphaFoldDB" id="A0A7W8H926"/>
<dbReference type="EC" id="4.1.1.46" evidence="3"/>
<evidence type="ECO:0000313" key="3">
    <source>
        <dbReference type="EMBL" id="MBB5263953.1"/>
    </source>
</evidence>
<dbReference type="PANTHER" id="PTHR21240">
    <property type="entry name" value="2-AMINO-3-CARBOXYLMUCONATE-6-SEMIALDEHYDE DECARBOXYLASE"/>
    <property type="match status" value="1"/>
</dbReference>